<comment type="subcellular location">
    <subcellularLocation>
        <location evidence="1">Cell membrane</location>
        <topology evidence="1">Multi-pass membrane protein</topology>
    </subcellularLocation>
</comment>
<gene>
    <name evidence="9" type="ORF">Poly59_58370</name>
</gene>
<feature type="transmembrane region" description="Helical" evidence="7">
    <location>
        <begin position="61"/>
        <end position="81"/>
    </location>
</feature>
<organism evidence="9 10">
    <name type="scientific">Rubripirellula reticaptiva</name>
    <dbReference type="NCBI Taxonomy" id="2528013"/>
    <lineage>
        <taxon>Bacteria</taxon>
        <taxon>Pseudomonadati</taxon>
        <taxon>Planctomycetota</taxon>
        <taxon>Planctomycetia</taxon>
        <taxon>Pirellulales</taxon>
        <taxon>Pirellulaceae</taxon>
        <taxon>Rubripirellula</taxon>
    </lineage>
</organism>
<accession>A0A5C6EEM2</accession>
<keyword evidence="6 7" id="KW-0472">Membrane</keyword>
<evidence type="ECO:0000313" key="9">
    <source>
        <dbReference type="EMBL" id="TWU46864.1"/>
    </source>
</evidence>
<evidence type="ECO:0000256" key="1">
    <source>
        <dbReference type="ARBA" id="ARBA00004651"/>
    </source>
</evidence>
<protein>
    <submittedName>
        <fullName evidence="9">Putative Mg(2+) transport ATPase</fullName>
    </submittedName>
</protein>
<keyword evidence="10" id="KW-1185">Reference proteome</keyword>
<feature type="transmembrane region" description="Helical" evidence="7">
    <location>
        <begin position="88"/>
        <end position="107"/>
    </location>
</feature>
<feature type="transmembrane region" description="Helical" evidence="7">
    <location>
        <begin position="30"/>
        <end position="49"/>
    </location>
</feature>
<dbReference type="InterPro" id="IPR003416">
    <property type="entry name" value="MgtC/SapB/SrpB/YhiD_fam"/>
</dbReference>
<dbReference type="AlphaFoldDB" id="A0A5C6EEM2"/>
<dbReference type="GO" id="GO:0005886">
    <property type="term" value="C:plasma membrane"/>
    <property type="evidence" value="ECO:0007669"/>
    <property type="project" value="UniProtKB-SubCell"/>
</dbReference>
<evidence type="ECO:0000256" key="3">
    <source>
        <dbReference type="ARBA" id="ARBA00022475"/>
    </source>
</evidence>
<evidence type="ECO:0000256" key="2">
    <source>
        <dbReference type="ARBA" id="ARBA00009298"/>
    </source>
</evidence>
<keyword evidence="3" id="KW-1003">Cell membrane</keyword>
<dbReference type="Pfam" id="PF02308">
    <property type="entry name" value="MgtC"/>
    <property type="match status" value="1"/>
</dbReference>
<comment type="similarity">
    <text evidence="2">Belongs to the MgtC/SapB family.</text>
</comment>
<comment type="caution">
    <text evidence="9">The sequence shown here is derived from an EMBL/GenBank/DDBJ whole genome shotgun (WGS) entry which is preliminary data.</text>
</comment>
<reference evidence="9 10" key="1">
    <citation type="submission" date="2019-02" db="EMBL/GenBank/DDBJ databases">
        <title>Deep-cultivation of Planctomycetes and their phenomic and genomic characterization uncovers novel biology.</title>
        <authorList>
            <person name="Wiegand S."/>
            <person name="Jogler M."/>
            <person name="Boedeker C."/>
            <person name="Pinto D."/>
            <person name="Vollmers J."/>
            <person name="Rivas-Marin E."/>
            <person name="Kohn T."/>
            <person name="Peeters S.H."/>
            <person name="Heuer A."/>
            <person name="Rast P."/>
            <person name="Oberbeckmann S."/>
            <person name="Bunk B."/>
            <person name="Jeske O."/>
            <person name="Meyerdierks A."/>
            <person name="Storesund J.E."/>
            <person name="Kallscheuer N."/>
            <person name="Luecker S."/>
            <person name="Lage O.M."/>
            <person name="Pohl T."/>
            <person name="Merkel B.J."/>
            <person name="Hornburger P."/>
            <person name="Mueller R.-W."/>
            <person name="Bruemmer F."/>
            <person name="Labrenz M."/>
            <person name="Spormann A.M."/>
            <person name="Op Den Camp H."/>
            <person name="Overmann J."/>
            <person name="Amann R."/>
            <person name="Jetten M.S.M."/>
            <person name="Mascher T."/>
            <person name="Medema M.H."/>
            <person name="Devos D.P."/>
            <person name="Kaster A.-K."/>
            <person name="Ovreas L."/>
            <person name="Rohde M."/>
            <person name="Galperin M.Y."/>
            <person name="Jogler C."/>
        </authorList>
    </citation>
    <scope>NUCLEOTIDE SEQUENCE [LARGE SCALE GENOMIC DNA]</scope>
    <source>
        <strain evidence="9 10">Poly59</strain>
    </source>
</reference>
<evidence type="ECO:0000256" key="7">
    <source>
        <dbReference type="SAM" id="Phobius"/>
    </source>
</evidence>
<evidence type="ECO:0000256" key="5">
    <source>
        <dbReference type="ARBA" id="ARBA00022989"/>
    </source>
</evidence>
<feature type="transmembrane region" description="Helical" evidence="7">
    <location>
        <begin position="113"/>
        <end position="133"/>
    </location>
</feature>
<feature type="domain" description="MgtC/SapB/SrpB/YhiD N-terminal" evidence="8">
    <location>
        <begin position="12"/>
        <end position="135"/>
    </location>
</feature>
<evidence type="ECO:0000256" key="4">
    <source>
        <dbReference type="ARBA" id="ARBA00022692"/>
    </source>
</evidence>
<dbReference type="RefSeq" id="WP_146537300.1">
    <property type="nucleotide sequence ID" value="NZ_SJPX01000006.1"/>
</dbReference>
<evidence type="ECO:0000313" key="10">
    <source>
        <dbReference type="Proteomes" id="UP000317977"/>
    </source>
</evidence>
<keyword evidence="5 7" id="KW-1133">Transmembrane helix</keyword>
<keyword evidence="4 7" id="KW-0812">Transmembrane</keyword>
<evidence type="ECO:0000256" key="6">
    <source>
        <dbReference type="ARBA" id="ARBA00023136"/>
    </source>
</evidence>
<dbReference type="PRINTS" id="PR01837">
    <property type="entry name" value="MGTCSAPBPROT"/>
</dbReference>
<dbReference type="Proteomes" id="UP000317977">
    <property type="component" value="Unassembled WGS sequence"/>
</dbReference>
<evidence type="ECO:0000259" key="8">
    <source>
        <dbReference type="Pfam" id="PF02308"/>
    </source>
</evidence>
<dbReference type="PANTHER" id="PTHR33778">
    <property type="entry name" value="PROTEIN MGTC"/>
    <property type="match status" value="1"/>
</dbReference>
<dbReference type="PANTHER" id="PTHR33778:SF1">
    <property type="entry name" value="MAGNESIUM TRANSPORTER YHID-RELATED"/>
    <property type="match status" value="1"/>
</dbReference>
<name>A0A5C6EEM2_9BACT</name>
<proteinExistence type="inferred from homology"/>
<sequence length="153" mass="15942">MNYIEAFIPTATAIGLGGVIGMERQISGHFAGLRTHMLVSLASALFVLACRDLTAQSTVDLTRVVQGIAAGVGFIGAGTILKTKHEHGVLGLTSASTVWLSAAIGTACGLGQYPLAVTSAVMTIIVLVILRPVENHFGNKSKRNRKTGLPSND</sequence>
<dbReference type="OrthoDB" id="9811198at2"/>
<dbReference type="InterPro" id="IPR049177">
    <property type="entry name" value="MgtC_SapB_SrpB_YhiD_N"/>
</dbReference>
<dbReference type="EMBL" id="SJPX01000006">
    <property type="protein sequence ID" value="TWU46864.1"/>
    <property type="molecule type" value="Genomic_DNA"/>
</dbReference>